<evidence type="ECO:0000259" key="4">
    <source>
        <dbReference type="Pfam" id="PF00724"/>
    </source>
</evidence>
<comment type="caution">
    <text evidence="5">The sequence shown here is derived from an EMBL/GenBank/DDBJ whole genome shotgun (WGS) entry which is preliminary data.</text>
</comment>
<dbReference type="CDD" id="cd02933">
    <property type="entry name" value="OYE_like_FMN"/>
    <property type="match status" value="1"/>
</dbReference>
<keyword evidence="6" id="KW-1185">Reference proteome</keyword>
<evidence type="ECO:0000313" key="6">
    <source>
        <dbReference type="Proteomes" id="UP000661507"/>
    </source>
</evidence>
<dbReference type="Gene3D" id="3.20.20.70">
    <property type="entry name" value="Aldolase class I"/>
    <property type="match status" value="1"/>
</dbReference>
<dbReference type="Proteomes" id="UP000661507">
    <property type="component" value="Unassembled WGS sequence"/>
</dbReference>
<reference evidence="5" key="2">
    <citation type="submission" date="2020-09" db="EMBL/GenBank/DDBJ databases">
        <authorList>
            <person name="Sun Q."/>
            <person name="Zhou Y."/>
        </authorList>
    </citation>
    <scope>NUCLEOTIDE SEQUENCE</scope>
    <source>
        <strain evidence="5">CGMCC 1.3617</strain>
    </source>
</reference>
<reference evidence="5" key="1">
    <citation type="journal article" date="2014" name="Int. J. Syst. Evol. Microbiol.">
        <title>Complete genome sequence of Corynebacterium casei LMG S-19264T (=DSM 44701T), isolated from a smear-ripened cheese.</title>
        <authorList>
            <consortium name="US DOE Joint Genome Institute (JGI-PGF)"/>
            <person name="Walter F."/>
            <person name="Albersmeier A."/>
            <person name="Kalinowski J."/>
            <person name="Ruckert C."/>
        </authorList>
    </citation>
    <scope>NUCLEOTIDE SEQUENCE</scope>
    <source>
        <strain evidence="5">CGMCC 1.3617</strain>
    </source>
</reference>
<dbReference type="EMBL" id="BMKW01000006">
    <property type="protein sequence ID" value="GGJ17679.1"/>
    <property type="molecule type" value="Genomic_DNA"/>
</dbReference>
<dbReference type="GO" id="GO:0016628">
    <property type="term" value="F:oxidoreductase activity, acting on the CH-CH group of donors, NAD or NADP as acceptor"/>
    <property type="evidence" value="ECO:0007669"/>
    <property type="project" value="UniProtKB-ARBA"/>
</dbReference>
<proteinExistence type="inferred from homology"/>
<protein>
    <submittedName>
        <fullName evidence="5">Alkene reductase</fullName>
    </submittedName>
</protein>
<organism evidence="5 6">
    <name type="scientific">Neoroseomonas lacus</name>
    <dbReference type="NCBI Taxonomy" id="287609"/>
    <lineage>
        <taxon>Bacteria</taxon>
        <taxon>Pseudomonadati</taxon>
        <taxon>Pseudomonadota</taxon>
        <taxon>Alphaproteobacteria</taxon>
        <taxon>Acetobacterales</taxon>
        <taxon>Acetobacteraceae</taxon>
        <taxon>Neoroseomonas</taxon>
    </lineage>
</organism>
<dbReference type="FunFam" id="3.20.20.70:FF:000059">
    <property type="entry name" value="N-ethylmaleimide reductase, FMN-linked"/>
    <property type="match status" value="1"/>
</dbReference>
<dbReference type="InterPro" id="IPR045247">
    <property type="entry name" value="Oye-like"/>
</dbReference>
<dbReference type="InterPro" id="IPR001155">
    <property type="entry name" value="OxRdtase_FMN_N"/>
</dbReference>
<dbReference type="RefSeq" id="WP_188967508.1">
    <property type="nucleotide sequence ID" value="NZ_BMKW01000006.1"/>
</dbReference>
<dbReference type="PANTHER" id="PTHR22893">
    <property type="entry name" value="NADH OXIDOREDUCTASE-RELATED"/>
    <property type="match status" value="1"/>
</dbReference>
<accession>A0A917NR75</accession>
<evidence type="ECO:0000256" key="3">
    <source>
        <dbReference type="ARBA" id="ARBA00023002"/>
    </source>
</evidence>
<comment type="similarity">
    <text evidence="2">Belongs to the NADH:flavin oxidoreductase/NADH oxidase family.</text>
</comment>
<gene>
    <name evidence="5" type="ORF">GCM10011320_26270</name>
</gene>
<dbReference type="AlphaFoldDB" id="A0A917NR75"/>
<feature type="domain" description="NADH:flavin oxidoreductase/NADH oxidase N-terminal" evidence="4">
    <location>
        <begin position="5"/>
        <end position="327"/>
    </location>
</feature>
<dbReference type="InterPro" id="IPR013785">
    <property type="entry name" value="Aldolase_TIM"/>
</dbReference>
<keyword evidence="3" id="KW-0560">Oxidoreductase</keyword>
<comment type="cofactor">
    <cofactor evidence="1">
        <name>FMN</name>
        <dbReference type="ChEBI" id="CHEBI:58210"/>
    </cofactor>
</comment>
<name>A0A917NR75_9PROT</name>
<evidence type="ECO:0000256" key="2">
    <source>
        <dbReference type="ARBA" id="ARBA00005979"/>
    </source>
</evidence>
<dbReference type="Pfam" id="PF00724">
    <property type="entry name" value="Oxidored_FMN"/>
    <property type="match status" value="1"/>
</dbReference>
<sequence>MTQTLFSTVRLGDITLRNRIAMAPMTRNRSPDGVPTDLNALYYGQRATAGLIITEGTTPDAGGRGYIDIPGLYSAAQVAGWRKVAEAVHAKGGRIVAQVMHTGRISHPDFLDGGSPVAPSAVAAAGDIITKAGPKPMPVPRALDAAEIPAVIATYGRAATLAIEAGLDGVEIHGANGYLPSQFLSTNANLRTDEWGGSVENRARFLLGAVAAAVAAIGPGRVGVRVNPGSTFNDVADTDPEATLTHLATALSGQGLAYLHLVGGAYSYDAAGIARRLFDGPLILNGGYDAARAEADIAGGRADVIAFGVPFLANPDLPTRLRTGTALNAPDPKTFYGGDAHGYTDYPTLAIAAE</sequence>
<dbReference type="GO" id="GO:0005829">
    <property type="term" value="C:cytosol"/>
    <property type="evidence" value="ECO:0007669"/>
    <property type="project" value="TreeGrafter"/>
</dbReference>
<dbReference type="PANTHER" id="PTHR22893:SF91">
    <property type="entry name" value="NADPH DEHYDROGENASE 2-RELATED"/>
    <property type="match status" value="1"/>
</dbReference>
<dbReference type="SUPFAM" id="SSF51395">
    <property type="entry name" value="FMN-linked oxidoreductases"/>
    <property type="match status" value="1"/>
</dbReference>
<evidence type="ECO:0000256" key="1">
    <source>
        <dbReference type="ARBA" id="ARBA00001917"/>
    </source>
</evidence>
<evidence type="ECO:0000313" key="5">
    <source>
        <dbReference type="EMBL" id="GGJ17679.1"/>
    </source>
</evidence>
<dbReference type="GO" id="GO:0010181">
    <property type="term" value="F:FMN binding"/>
    <property type="evidence" value="ECO:0007669"/>
    <property type="project" value="InterPro"/>
</dbReference>